<dbReference type="Proteomes" id="UP000654257">
    <property type="component" value="Unassembled WGS sequence"/>
</dbReference>
<protein>
    <submittedName>
        <fullName evidence="2">Uncharacterized protein</fullName>
    </submittedName>
</protein>
<accession>A0A917FQB3</accession>
<sequence>MTDSLESIDETRDYLVAVKSDAKKLTQSDLAALIDIYGTKRNDKVANTDYEDDDDDGGPDALPPTEKVYQLFPALMSYDDTLSAEAEHIAEELAAKHVAAIDESGLPGEKFLYTFHDELFDGESARLDEGVHVAAIMGSRKSRAHPSNEVYPPARVIHRFIDKNASPQRAYYFLLGHNSAHEPILEDLREIFTKIGVTLDHQSGYTRPHVLAAILSLWPDLTHLRTGF</sequence>
<evidence type="ECO:0000313" key="2">
    <source>
        <dbReference type="EMBL" id="GGF99386.1"/>
    </source>
</evidence>
<proteinExistence type="predicted"/>
<comment type="caution">
    <text evidence="2">The sequence shown here is derived from an EMBL/GenBank/DDBJ whole genome shotgun (WGS) entry which is preliminary data.</text>
</comment>
<name>A0A917FQB3_9NOCA</name>
<feature type="compositionally biased region" description="Acidic residues" evidence="1">
    <location>
        <begin position="49"/>
        <end position="58"/>
    </location>
</feature>
<gene>
    <name evidence="2" type="ORF">GCM10007304_11570</name>
</gene>
<keyword evidence="3" id="KW-1185">Reference proteome</keyword>
<organism evidence="2 3">
    <name type="scientific">Rhodococcoides trifolii</name>
    <dbReference type="NCBI Taxonomy" id="908250"/>
    <lineage>
        <taxon>Bacteria</taxon>
        <taxon>Bacillati</taxon>
        <taxon>Actinomycetota</taxon>
        <taxon>Actinomycetes</taxon>
        <taxon>Mycobacteriales</taxon>
        <taxon>Nocardiaceae</taxon>
        <taxon>Rhodococcoides</taxon>
    </lineage>
</organism>
<dbReference type="AlphaFoldDB" id="A0A917FQB3"/>
<evidence type="ECO:0000256" key="1">
    <source>
        <dbReference type="SAM" id="MobiDB-lite"/>
    </source>
</evidence>
<reference evidence="2" key="2">
    <citation type="submission" date="2020-09" db="EMBL/GenBank/DDBJ databases">
        <authorList>
            <person name="Sun Q."/>
            <person name="Sedlacek I."/>
        </authorList>
    </citation>
    <scope>NUCLEOTIDE SEQUENCE</scope>
    <source>
        <strain evidence="2">CCM 7905</strain>
    </source>
</reference>
<dbReference type="EMBL" id="BMCU01000001">
    <property type="protein sequence ID" value="GGF99386.1"/>
    <property type="molecule type" value="Genomic_DNA"/>
</dbReference>
<reference evidence="2" key="1">
    <citation type="journal article" date="2014" name="Int. J. Syst. Evol. Microbiol.">
        <title>Complete genome sequence of Corynebacterium casei LMG S-19264T (=DSM 44701T), isolated from a smear-ripened cheese.</title>
        <authorList>
            <consortium name="US DOE Joint Genome Institute (JGI-PGF)"/>
            <person name="Walter F."/>
            <person name="Albersmeier A."/>
            <person name="Kalinowski J."/>
            <person name="Ruckert C."/>
        </authorList>
    </citation>
    <scope>NUCLEOTIDE SEQUENCE</scope>
    <source>
        <strain evidence="2">CCM 7905</strain>
    </source>
</reference>
<feature type="region of interest" description="Disordered" evidence="1">
    <location>
        <begin position="45"/>
        <end position="64"/>
    </location>
</feature>
<evidence type="ECO:0000313" key="3">
    <source>
        <dbReference type="Proteomes" id="UP000654257"/>
    </source>
</evidence>